<dbReference type="EMBL" id="MHNL01000006">
    <property type="protein sequence ID" value="OGZ45571.1"/>
    <property type="molecule type" value="Genomic_DNA"/>
</dbReference>
<evidence type="ECO:0000313" key="1">
    <source>
        <dbReference type="EMBL" id="OGZ45571.1"/>
    </source>
</evidence>
<organism evidence="1 2">
    <name type="scientific">Candidatus Ryanbacteria bacterium RIFCSPHIGHO2_01_FULL_48_27</name>
    <dbReference type="NCBI Taxonomy" id="1802115"/>
    <lineage>
        <taxon>Bacteria</taxon>
        <taxon>Candidatus Ryaniibacteriota</taxon>
    </lineage>
</organism>
<sequence length="70" mass="8003">MGARVDVPDVVVSFPFDFDGHVPTPYQRTFLKLYIKRGINQIKDIFLLYKQDSSFGNKNTHFLPLGGIET</sequence>
<dbReference type="Proteomes" id="UP000177785">
    <property type="component" value="Unassembled WGS sequence"/>
</dbReference>
<reference evidence="1 2" key="1">
    <citation type="journal article" date="2016" name="Nat. Commun.">
        <title>Thousands of microbial genomes shed light on interconnected biogeochemical processes in an aquifer system.</title>
        <authorList>
            <person name="Anantharaman K."/>
            <person name="Brown C.T."/>
            <person name="Hug L.A."/>
            <person name="Sharon I."/>
            <person name="Castelle C.J."/>
            <person name="Probst A.J."/>
            <person name="Thomas B.C."/>
            <person name="Singh A."/>
            <person name="Wilkins M.J."/>
            <person name="Karaoz U."/>
            <person name="Brodie E.L."/>
            <person name="Williams K.H."/>
            <person name="Hubbard S.S."/>
            <person name="Banfield J.F."/>
        </authorList>
    </citation>
    <scope>NUCLEOTIDE SEQUENCE [LARGE SCALE GENOMIC DNA]</scope>
</reference>
<proteinExistence type="predicted"/>
<accession>A0A1G2G6N7</accession>
<name>A0A1G2G6N7_9BACT</name>
<protein>
    <submittedName>
        <fullName evidence="1">Uncharacterized protein</fullName>
    </submittedName>
</protein>
<evidence type="ECO:0000313" key="2">
    <source>
        <dbReference type="Proteomes" id="UP000177785"/>
    </source>
</evidence>
<comment type="caution">
    <text evidence="1">The sequence shown here is derived from an EMBL/GenBank/DDBJ whole genome shotgun (WGS) entry which is preliminary data.</text>
</comment>
<dbReference type="AlphaFoldDB" id="A0A1G2G6N7"/>
<gene>
    <name evidence="1" type="ORF">A2756_00970</name>
</gene>